<reference evidence="2 3" key="1">
    <citation type="submission" date="2023-10" db="EMBL/GenBank/DDBJ databases">
        <title>Hymenobacter endophyticus sp. nov., an isolate from the leaf tissues of wheat.</title>
        <authorList>
            <person name="Dai Y."/>
        </authorList>
    </citation>
    <scope>NUCLEOTIDE SEQUENCE [LARGE SCALE GENOMIC DNA]</scope>
    <source>
        <strain evidence="2 3">ZK17L-C2</strain>
    </source>
</reference>
<protein>
    <submittedName>
        <fullName evidence="2">Lipoprotein</fullName>
    </submittedName>
</protein>
<gene>
    <name evidence="2" type="ORF">ROI90_16405</name>
</gene>
<feature type="chain" id="PRO_5045056920" evidence="1">
    <location>
        <begin position="22"/>
        <end position="189"/>
    </location>
</feature>
<keyword evidence="2" id="KW-0449">Lipoprotein</keyword>
<name>A0ABU3TKU5_9BACT</name>
<sequence length="189" mass="20177">MKRIVFPALLLTALTGCMKEAALPTPQLPAATQTGQQTAGCRVDGQLWVPAGGGLFAPNPISVTLRRDGTRRHLSVLLDRNPATDDGLPNPNTLIQLYVPNVSGPGVFALDQPADPRLTNSNPAYAAFWYTAPSPDQLLITGPTATGQLTITRLDTVARVVAGTFQFRSREQAGPATVHVTDGRFDLTY</sequence>
<accession>A0ABU3TKU5</accession>
<dbReference type="Proteomes" id="UP001250698">
    <property type="component" value="Unassembled WGS sequence"/>
</dbReference>
<evidence type="ECO:0000256" key="1">
    <source>
        <dbReference type="SAM" id="SignalP"/>
    </source>
</evidence>
<keyword evidence="3" id="KW-1185">Reference proteome</keyword>
<organism evidence="2 3">
    <name type="scientific">Hymenobacter endophyticus</name>
    <dbReference type="NCBI Taxonomy" id="3076335"/>
    <lineage>
        <taxon>Bacteria</taxon>
        <taxon>Pseudomonadati</taxon>
        <taxon>Bacteroidota</taxon>
        <taxon>Cytophagia</taxon>
        <taxon>Cytophagales</taxon>
        <taxon>Hymenobacteraceae</taxon>
        <taxon>Hymenobacter</taxon>
    </lineage>
</organism>
<comment type="caution">
    <text evidence="2">The sequence shown here is derived from an EMBL/GenBank/DDBJ whole genome shotgun (WGS) entry which is preliminary data.</text>
</comment>
<keyword evidence="1" id="KW-0732">Signal</keyword>
<dbReference type="PROSITE" id="PS51257">
    <property type="entry name" value="PROKAR_LIPOPROTEIN"/>
    <property type="match status" value="1"/>
</dbReference>
<dbReference type="EMBL" id="JAWDJT010000012">
    <property type="protein sequence ID" value="MDU0371988.1"/>
    <property type="molecule type" value="Genomic_DNA"/>
</dbReference>
<evidence type="ECO:0000313" key="3">
    <source>
        <dbReference type="Proteomes" id="UP001250698"/>
    </source>
</evidence>
<feature type="signal peptide" evidence="1">
    <location>
        <begin position="1"/>
        <end position="21"/>
    </location>
</feature>
<proteinExistence type="predicted"/>
<dbReference type="RefSeq" id="WP_315999446.1">
    <property type="nucleotide sequence ID" value="NZ_JAWDJT010000012.1"/>
</dbReference>
<evidence type="ECO:0000313" key="2">
    <source>
        <dbReference type="EMBL" id="MDU0371988.1"/>
    </source>
</evidence>